<dbReference type="PANTHER" id="PTHR43085">
    <property type="entry name" value="HEXOKINASE FAMILY MEMBER"/>
    <property type="match status" value="1"/>
</dbReference>
<comment type="similarity">
    <text evidence="1">Belongs to the carbohydrate kinase PfkB family.</text>
</comment>
<keyword evidence="3 5" id="KW-0418">Kinase</keyword>
<protein>
    <submittedName>
        <fullName evidence="5">Sugar kinase</fullName>
    </submittedName>
</protein>
<feature type="domain" description="Carbohydrate kinase PfkB" evidence="4">
    <location>
        <begin position="14"/>
        <end position="304"/>
    </location>
</feature>
<reference evidence="5 6" key="1">
    <citation type="submission" date="2024-07" db="EMBL/GenBank/DDBJ databases">
        <authorList>
            <person name="Thanompreechachai J."/>
            <person name="Duangmal K."/>
        </authorList>
    </citation>
    <scope>NUCLEOTIDE SEQUENCE [LARGE SCALE GENOMIC DNA]</scope>
    <source>
        <strain evidence="5 6">LSe6-4</strain>
    </source>
</reference>
<dbReference type="PANTHER" id="PTHR43085:SF15">
    <property type="entry name" value="2-DEHYDRO-3-DEOXYGLUCONOKINASE"/>
    <property type="match status" value="1"/>
</dbReference>
<organism evidence="5 6">
    <name type="scientific">Kineococcus halophytocola</name>
    <dbReference type="NCBI Taxonomy" id="3234027"/>
    <lineage>
        <taxon>Bacteria</taxon>
        <taxon>Bacillati</taxon>
        <taxon>Actinomycetota</taxon>
        <taxon>Actinomycetes</taxon>
        <taxon>Kineosporiales</taxon>
        <taxon>Kineosporiaceae</taxon>
        <taxon>Kineococcus</taxon>
    </lineage>
</organism>
<dbReference type="Proteomes" id="UP001565927">
    <property type="component" value="Unassembled WGS sequence"/>
</dbReference>
<dbReference type="CDD" id="cd01166">
    <property type="entry name" value="KdgK"/>
    <property type="match status" value="1"/>
</dbReference>
<evidence type="ECO:0000259" key="4">
    <source>
        <dbReference type="Pfam" id="PF00294"/>
    </source>
</evidence>
<dbReference type="GO" id="GO:0016301">
    <property type="term" value="F:kinase activity"/>
    <property type="evidence" value="ECO:0007669"/>
    <property type="project" value="UniProtKB-KW"/>
</dbReference>
<comment type="caution">
    <text evidence="5">The sequence shown here is derived from an EMBL/GenBank/DDBJ whole genome shotgun (WGS) entry which is preliminary data.</text>
</comment>
<dbReference type="SUPFAM" id="SSF53613">
    <property type="entry name" value="Ribokinase-like"/>
    <property type="match status" value="1"/>
</dbReference>
<keyword evidence="6" id="KW-1185">Reference proteome</keyword>
<name>A0ABV4H4Q5_9ACTN</name>
<dbReference type="RefSeq" id="WP_370442779.1">
    <property type="nucleotide sequence ID" value="NZ_JBGFTU010000024.1"/>
</dbReference>
<sequence length="320" mass="33084">MPGSKVHTPATGPVVCVGEALVVLTPAHDVPLAAADTFTRTVGGAELNVALTLGRLGVDVAWVSRLGDDGFAEHVRDLATQAGVDVSAVATDPARPTGLYVKAPGTAADGSRRSRMHYYRSGSAASALSPADLDDPAVAAVLDRAAVVHVSGITAGLSESAARFCAALAARVHAAGATLSVDLNHRPALWRDRDEAPLRDLAASADELLLGADEARAVFGTDDPARLRERFPRARRVLLKQEEHGVLVLEPGAPDRHVPALPVDVVEPVGAGDAFAAGYLAARNRELPVEASVAFGHRCAAAALVVRADRPLDVPALPAP</sequence>
<evidence type="ECO:0000313" key="6">
    <source>
        <dbReference type="Proteomes" id="UP001565927"/>
    </source>
</evidence>
<dbReference type="Pfam" id="PF00294">
    <property type="entry name" value="PfkB"/>
    <property type="match status" value="1"/>
</dbReference>
<evidence type="ECO:0000256" key="1">
    <source>
        <dbReference type="ARBA" id="ARBA00010688"/>
    </source>
</evidence>
<accession>A0ABV4H4Q5</accession>
<evidence type="ECO:0000256" key="2">
    <source>
        <dbReference type="ARBA" id="ARBA00022679"/>
    </source>
</evidence>
<evidence type="ECO:0000256" key="3">
    <source>
        <dbReference type="ARBA" id="ARBA00022777"/>
    </source>
</evidence>
<dbReference type="Gene3D" id="3.40.1190.20">
    <property type="match status" value="1"/>
</dbReference>
<dbReference type="InterPro" id="IPR011611">
    <property type="entry name" value="PfkB_dom"/>
</dbReference>
<dbReference type="EMBL" id="JBGFTU010000024">
    <property type="protein sequence ID" value="MEZ0166560.1"/>
    <property type="molecule type" value="Genomic_DNA"/>
</dbReference>
<dbReference type="InterPro" id="IPR029056">
    <property type="entry name" value="Ribokinase-like"/>
</dbReference>
<keyword evidence="2" id="KW-0808">Transferase</keyword>
<dbReference type="InterPro" id="IPR050306">
    <property type="entry name" value="PfkB_Carbo_kinase"/>
</dbReference>
<proteinExistence type="inferred from homology"/>
<evidence type="ECO:0000313" key="5">
    <source>
        <dbReference type="EMBL" id="MEZ0166560.1"/>
    </source>
</evidence>
<gene>
    <name evidence="5" type="ORF">AB2L27_17515</name>
</gene>